<feature type="region of interest" description="Disordered" evidence="1">
    <location>
        <begin position="303"/>
        <end position="339"/>
    </location>
</feature>
<organism evidence="3">
    <name type="scientific">Cacopsylla melanoneura</name>
    <dbReference type="NCBI Taxonomy" id="428564"/>
    <lineage>
        <taxon>Eukaryota</taxon>
        <taxon>Metazoa</taxon>
        <taxon>Ecdysozoa</taxon>
        <taxon>Arthropoda</taxon>
        <taxon>Hexapoda</taxon>
        <taxon>Insecta</taxon>
        <taxon>Pterygota</taxon>
        <taxon>Neoptera</taxon>
        <taxon>Paraneoptera</taxon>
        <taxon>Hemiptera</taxon>
        <taxon>Sternorrhyncha</taxon>
        <taxon>Psylloidea</taxon>
        <taxon>Psyllidae</taxon>
        <taxon>Psyllinae</taxon>
        <taxon>Cacopsylla</taxon>
    </lineage>
</organism>
<evidence type="ECO:0000313" key="3">
    <source>
        <dbReference type="EMBL" id="CAG6690000.1"/>
    </source>
</evidence>
<keyword evidence="2" id="KW-0472">Membrane</keyword>
<feature type="region of interest" description="Disordered" evidence="1">
    <location>
        <begin position="28"/>
        <end position="51"/>
    </location>
</feature>
<evidence type="ECO:0008006" key="4">
    <source>
        <dbReference type="Google" id="ProtNLM"/>
    </source>
</evidence>
<accession>A0A8D8TPR0</accession>
<dbReference type="AlphaFoldDB" id="A0A8D8TPR0"/>
<keyword evidence="2" id="KW-1133">Transmembrane helix</keyword>
<proteinExistence type="predicted"/>
<name>A0A8D8TPR0_9HEMI</name>
<reference evidence="3" key="1">
    <citation type="submission" date="2021-05" db="EMBL/GenBank/DDBJ databases">
        <authorList>
            <person name="Alioto T."/>
            <person name="Alioto T."/>
            <person name="Gomez Garrido J."/>
        </authorList>
    </citation>
    <scope>NUCLEOTIDE SEQUENCE</scope>
</reference>
<feature type="transmembrane region" description="Helical" evidence="2">
    <location>
        <begin position="261"/>
        <end position="284"/>
    </location>
</feature>
<protein>
    <recommendedName>
        <fullName evidence="4">Transmembrane protein</fullName>
    </recommendedName>
</protein>
<keyword evidence="2" id="KW-0812">Transmembrane</keyword>
<evidence type="ECO:0000256" key="2">
    <source>
        <dbReference type="SAM" id="Phobius"/>
    </source>
</evidence>
<dbReference type="EMBL" id="HBUF01295109">
    <property type="protein sequence ID" value="CAG6690000.1"/>
    <property type="molecule type" value="Transcribed_RNA"/>
</dbReference>
<evidence type="ECO:0000256" key="1">
    <source>
        <dbReference type="SAM" id="MobiDB-lite"/>
    </source>
</evidence>
<sequence>MKLRRGNSVLLKRDIGSIEILRSFDNHKVQRERDRETHKQEERGVKGEGREKGRGYRLYNYSSPACSASPAGGVARFFHPHPHQSLDFPFSRSFTSSTTPSLFPPSYIPPELSPLPFLLSKLHFPSNLSLPVSPHHTPPSSSFKASFPASFSLPAGLLFLVRFCFESNLLFSLPPSSSFHFYVSSPLFISCLRSAFPLSSTRCFLSHSCVRRTLLSFSTRPPPFSKWCLPSTHPRQFSPRYTLFFPSSCLFRRIFFPYPNFFPTFLTLLYPNALARVFSFLPLLTETKVRRRKLLGRKALFSKGKEGKPASSKLGERLGVEKAGDDGDCKRRNFPAERA</sequence>